<dbReference type="Proteomes" id="UP000184600">
    <property type="component" value="Unassembled WGS sequence"/>
</dbReference>
<keyword evidence="2" id="KW-1185">Reference proteome</keyword>
<proteinExistence type="predicted"/>
<accession>A0A1M7YP28</accession>
<name>A0A1M7YP28_9VIBR</name>
<evidence type="ECO:0000313" key="2">
    <source>
        <dbReference type="Proteomes" id="UP000184600"/>
    </source>
</evidence>
<evidence type="ECO:0000313" key="1">
    <source>
        <dbReference type="EMBL" id="SHO54394.1"/>
    </source>
</evidence>
<dbReference type="EMBL" id="FRFG01000003">
    <property type="protein sequence ID" value="SHO54394.1"/>
    <property type="molecule type" value="Genomic_DNA"/>
</dbReference>
<reference evidence="2" key="1">
    <citation type="submission" date="2016-12" db="EMBL/GenBank/DDBJ databases">
        <authorList>
            <person name="Rodrigo-Torres L."/>
            <person name="Arahal R.D."/>
            <person name="Lucena T."/>
        </authorList>
    </citation>
    <scope>NUCLEOTIDE SEQUENCE [LARGE SCALE GENOMIC DNA]</scope>
</reference>
<organism evidence="1 2">
    <name type="scientific">Vibrio quintilis</name>
    <dbReference type="NCBI Taxonomy" id="1117707"/>
    <lineage>
        <taxon>Bacteria</taxon>
        <taxon>Pseudomonadati</taxon>
        <taxon>Pseudomonadota</taxon>
        <taxon>Gammaproteobacteria</taxon>
        <taxon>Vibrionales</taxon>
        <taxon>Vibrionaceae</taxon>
        <taxon>Vibrio</taxon>
    </lineage>
</organism>
<protein>
    <submittedName>
        <fullName evidence="1">Uncharacterized protein</fullName>
    </submittedName>
</protein>
<dbReference type="AlphaFoldDB" id="A0A1M7YP28"/>
<dbReference type="STRING" id="1117707.VQ7734_00108"/>
<sequence length="140" mass="15402">MSSNRRCYLYVTNNTDETFISAPPTDVVKHVVKHVSEIPPHSKDLLVLETKGTSGTATGSYVTDKIYPADKSGYVEISISCPWHSDNSYKISNYLNPNKYIVTSGLQSKSGNTIVHVTISPVSSSVQDAMNFVEEEEISL</sequence>
<gene>
    <name evidence="1" type="ORF">VQ7734_00108</name>
</gene>
<dbReference type="Gene3D" id="2.60.270.50">
    <property type="match status" value="1"/>
</dbReference>
<dbReference type="RefSeq" id="WP_073579310.1">
    <property type="nucleotide sequence ID" value="NZ_AP024898.1"/>
</dbReference>